<proteinExistence type="inferred from homology"/>
<keyword evidence="6 22" id="KW-0964">Secreted</keyword>
<feature type="binding site" evidence="19">
    <location>
        <position position="74"/>
    </location>
    <ligand>
        <name>Ca(2+)</name>
        <dbReference type="ChEBI" id="CHEBI:29108"/>
        <label>1</label>
    </ligand>
</feature>
<organism evidence="24 25">
    <name type="scientific">Escallonia rubra</name>
    <dbReference type="NCBI Taxonomy" id="112253"/>
    <lineage>
        <taxon>Eukaryota</taxon>
        <taxon>Viridiplantae</taxon>
        <taxon>Streptophyta</taxon>
        <taxon>Embryophyta</taxon>
        <taxon>Tracheophyta</taxon>
        <taxon>Spermatophyta</taxon>
        <taxon>Magnoliopsida</taxon>
        <taxon>eudicotyledons</taxon>
        <taxon>Gunneridae</taxon>
        <taxon>Pentapetalae</taxon>
        <taxon>asterids</taxon>
        <taxon>campanulids</taxon>
        <taxon>Escalloniales</taxon>
        <taxon>Escalloniaceae</taxon>
        <taxon>Escallonia</taxon>
    </lineage>
</organism>
<comment type="cofactor">
    <cofactor evidence="19 22">
        <name>Ca(2+)</name>
        <dbReference type="ChEBI" id="CHEBI:29108"/>
    </cofactor>
    <text evidence="19 22">Binds 2 calcium ions per subunit.</text>
</comment>
<comment type="similarity">
    <text evidence="4">Belongs to the peroxidase family. Ascorbate peroxidase subfamily.</text>
</comment>
<keyword evidence="9 19" id="KW-0479">Metal-binding</keyword>
<evidence type="ECO:0000259" key="23">
    <source>
        <dbReference type="PROSITE" id="PS50873"/>
    </source>
</evidence>
<dbReference type="SUPFAM" id="SSF48113">
    <property type="entry name" value="Heme-dependent peroxidases"/>
    <property type="match status" value="1"/>
</dbReference>
<feature type="disulfide bond" evidence="21">
    <location>
        <begin position="70"/>
        <end position="75"/>
    </location>
</feature>
<dbReference type="PANTHER" id="PTHR31517">
    <property type="match status" value="1"/>
</dbReference>
<feature type="binding site" description="axial binding residue" evidence="19">
    <location>
        <position position="189"/>
    </location>
    <ligand>
        <name>heme b</name>
        <dbReference type="ChEBI" id="CHEBI:60344"/>
    </ligand>
    <ligandPart>
        <name>Fe</name>
        <dbReference type="ChEBI" id="CHEBI:18248"/>
    </ligandPart>
</feature>
<feature type="binding site" evidence="19">
    <location>
        <position position="72"/>
    </location>
    <ligand>
        <name>Ca(2+)</name>
        <dbReference type="ChEBI" id="CHEBI:29108"/>
        <label>1</label>
    </ligand>
</feature>
<comment type="function">
    <text evidence="2">Removal of H(2)O(2), oxidation of toxic reductants, biosynthesis and degradation of lignin, suberization, auxin catabolism, response to environmental stresses such as wounding, pathogen attack and oxidative stress. These functions might be dependent on each isozyme/isoform in each plant tissue.</text>
</comment>
<keyword evidence="15" id="KW-0325">Glycoprotein</keyword>
<feature type="binding site" evidence="18">
    <location>
        <position position="159"/>
    </location>
    <ligand>
        <name>substrate</name>
    </ligand>
</feature>
<dbReference type="PROSITE" id="PS00436">
    <property type="entry name" value="PEROXIDASE_2"/>
    <property type="match status" value="1"/>
</dbReference>
<dbReference type="EC" id="1.11.1.7" evidence="5 22"/>
<feature type="binding site" evidence="19">
    <location>
        <position position="78"/>
    </location>
    <ligand>
        <name>Ca(2+)</name>
        <dbReference type="ChEBI" id="CHEBI:29108"/>
        <label>1</label>
    </ligand>
</feature>
<dbReference type="PROSITE" id="PS00435">
    <property type="entry name" value="PEROXIDASE_1"/>
    <property type="match status" value="1"/>
</dbReference>
<dbReference type="EMBL" id="JAVXUO010001664">
    <property type="protein sequence ID" value="KAK2980195.1"/>
    <property type="molecule type" value="Genomic_DNA"/>
</dbReference>
<evidence type="ECO:0000313" key="25">
    <source>
        <dbReference type="Proteomes" id="UP001187471"/>
    </source>
</evidence>
<comment type="subcellular location">
    <subcellularLocation>
        <location evidence="3 22">Secreted</location>
    </subcellularLocation>
</comment>
<keyword evidence="25" id="KW-1185">Reference proteome</keyword>
<dbReference type="GO" id="GO:0006979">
    <property type="term" value="P:response to oxidative stress"/>
    <property type="evidence" value="ECO:0007669"/>
    <property type="project" value="UniProtKB-UniRule"/>
</dbReference>
<dbReference type="InterPro" id="IPR000823">
    <property type="entry name" value="Peroxidase_pln"/>
</dbReference>
<feature type="chain" id="PRO_5041517490" description="Peroxidase" evidence="22">
    <location>
        <begin position="21"/>
        <end position="339"/>
    </location>
</feature>
<feature type="active site" description="Proton acceptor" evidence="17">
    <location>
        <position position="68"/>
    </location>
</feature>
<keyword evidence="16 22" id="KW-0376">Hydrogen peroxide</keyword>
<dbReference type="GO" id="GO:0046872">
    <property type="term" value="F:metal ion binding"/>
    <property type="evidence" value="ECO:0007669"/>
    <property type="project" value="UniProtKB-UniRule"/>
</dbReference>
<feature type="binding site" evidence="19">
    <location>
        <position position="244"/>
    </location>
    <ligand>
        <name>Ca(2+)</name>
        <dbReference type="ChEBI" id="CHEBI:29108"/>
        <label>2</label>
    </ligand>
</feature>
<feature type="binding site" evidence="19">
    <location>
        <position position="87"/>
    </location>
    <ligand>
        <name>Ca(2+)</name>
        <dbReference type="ChEBI" id="CHEBI:29108"/>
        <label>1</label>
    </ligand>
</feature>
<evidence type="ECO:0000256" key="10">
    <source>
        <dbReference type="ARBA" id="ARBA00022729"/>
    </source>
</evidence>
<feature type="non-terminal residue" evidence="24">
    <location>
        <position position="1"/>
    </location>
</feature>
<dbReference type="AlphaFoldDB" id="A0AA88RDQ1"/>
<evidence type="ECO:0000256" key="21">
    <source>
        <dbReference type="PIRSR" id="PIRSR600823-5"/>
    </source>
</evidence>
<keyword evidence="13 19" id="KW-0408">Iron</keyword>
<feature type="disulfide bond" evidence="21">
    <location>
        <begin position="196"/>
        <end position="228"/>
    </location>
</feature>
<dbReference type="FunFam" id="1.10.520.10:FF:000006">
    <property type="entry name" value="Peroxidase"/>
    <property type="match status" value="1"/>
</dbReference>
<keyword evidence="14 21" id="KW-1015">Disulfide bond</keyword>
<evidence type="ECO:0000256" key="18">
    <source>
        <dbReference type="PIRSR" id="PIRSR600823-2"/>
    </source>
</evidence>
<feature type="binding site" evidence="19">
    <location>
        <position position="76"/>
    </location>
    <ligand>
        <name>Ca(2+)</name>
        <dbReference type="ChEBI" id="CHEBI:29108"/>
        <label>1</label>
    </ligand>
</feature>
<evidence type="ECO:0000256" key="9">
    <source>
        <dbReference type="ARBA" id="ARBA00022723"/>
    </source>
</evidence>
<dbReference type="CDD" id="cd00693">
    <property type="entry name" value="secretory_peroxidase"/>
    <property type="match status" value="1"/>
</dbReference>
<comment type="caution">
    <text evidence="24">The sequence shown here is derived from an EMBL/GenBank/DDBJ whole genome shotgun (WGS) entry which is preliminary data.</text>
</comment>
<keyword evidence="11 19" id="KW-0106">Calcium</keyword>
<dbReference type="InterPro" id="IPR019793">
    <property type="entry name" value="Peroxidases_heam-ligand_BS"/>
</dbReference>
<evidence type="ECO:0000256" key="3">
    <source>
        <dbReference type="ARBA" id="ARBA00004613"/>
    </source>
</evidence>
<dbReference type="PANTHER" id="PTHR31517:SF59">
    <property type="entry name" value="PEROXIDASE"/>
    <property type="match status" value="1"/>
</dbReference>
<gene>
    <name evidence="24" type="ORF">RJ640_007285</name>
</gene>
<evidence type="ECO:0000256" key="5">
    <source>
        <dbReference type="ARBA" id="ARBA00012313"/>
    </source>
</evidence>
<evidence type="ECO:0000256" key="19">
    <source>
        <dbReference type="PIRSR" id="PIRSR600823-3"/>
    </source>
</evidence>
<dbReference type="Pfam" id="PF00141">
    <property type="entry name" value="peroxidase"/>
    <property type="match status" value="1"/>
</dbReference>
<feature type="binding site" evidence="19">
    <location>
        <position position="69"/>
    </location>
    <ligand>
        <name>Ca(2+)</name>
        <dbReference type="ChEBI" id="CHEBI:29108"/>
        <label>1</label>
    </ligand>
</feature>
<evidence type="ECO:0000256" key="12">
    <source>
        <dbReference type="ARBA" id="ARBA00023002"/>
    </source>
</evidence>
<evidence type="ECO:0000256" key="17">
    <source>
        <dbReference type="PIRSR" id="PIRSR600823-1"/>
    </source>
</evidence>
<dbReference type="PRINTS" id="PR00461">
    <property type="entry name" value="PLPEROXIDASE"/>
</dbReference>
<feature type="disulfide bond" evidence="21">
    <location>
        <begin position="119"/>
        <end position="319"/>
    </location>
</feature>
<feature type="signal peptide" evidence="22">
    <location>
        <begin position="1"/>
        <end position="20"/>
    </location>
</feature>
<protein>
    <recommendedName>
        <fullName evidence="5 22">Peroxidase</fullName>
        <ecNumber evidence="5 22">1.11.1.7</ecNumber>
    </recommendedName>
</protein>
<evidence type="ECO:0000256" key="1">
    <source>
        <dbReference type="ARBA" id="ARBA00000189"/>
    </source>
</evidence>
<dbReference type="GO" id="GO:0140825">
    <property type="term" value="F:lactoperoxidase activity"/>
    <property type="evidence" value="ECO:0007669"/>
    <property type="project" value="UniProtKB-EC"/>
</dbReference>
<feature type="site" description="Transition state stabilizer" evidence="20">
    <location>
        <position position="64"/>
    </location>
</feature>
<evidence type="ECO:0000256" key="15">
    <source>
        <dbReference type="ARBA" id="ARBA00023180"/>
    </source>
</evidence>
<comment type="cofactor">
    <cofactor evidence="19 22">
        <name>heme b</name>
        <dbReference type="ChEBI" id="CHEBI:60344"/>
    </cofactor>
    <text evidence="19 22">Binds 1 heme b (iron(II)-protoporphyrin IX) group per subunit.</text>
</comment>
<keyword evidence="10 22" id="KW-0732">Signal</keyword>
<evidence type="ECO:0000256" key="7">
    <source>
        <dbReference type="ARBA" id="ARBA00022559"/>
    </source>
</evidence>
<accession>A0AA88RDQ1</accession>
<evidence type="ECO:0000313" key="24">
    <source>
        <dbReference type="EMBL" id="KAK2980195.1"/>
    </source>
</evidence>
<evidence type="ECO:0000256" key="8">
    <source>
        <dbReference type="ARBA" id="ARBA00022617"/>
    </source>
</evidence>
<keyword evidence="7 22" id="KW-0575">Peroxidase</keyword>
<evidence type="ECO:0000256" key="22">
    <source>
        <dbReference type="RuleBase" id="RU362060"/>
    </source>
</evidence>
<evidence type="ECO:0000256" key="16">
    <source>
        <dbReference type="ARBA" id="ARBA00023324"/>
    </source>
</evidence>
<feature type="domain" description="Plant heme peroxidase family profile" evidence="23">
    <location>
        <begin position="25"/>
        <end position="323"/>
    </location>
</feature>
<evidence type="ECO:0000256" key="6">
    <source>
        <dbReference type="ARBA" id="ARBA00022525"/>
    </source>
</evidence>
<reference evidence="24" key="1">
    <citation type="submission" date="2022-12" db="EMBL/GenBank/DDBJ databases">
        <title>Draft genome assemblies for two species of Escallonia (Escalloniales).</title>
        <authorList>
            <person name="Chanderbali A."/>
            <person name="Dervinis C."/>
            <person name="Anghel I."/>
            <person name="Soltis D."/>
            <person name="Soltis P."/>
            <person name="Zapata F."/>
        </authorList>
    </citation>
    <scope>NUCLEOTIDE SEQUENCE</scope>
    <source>
        <strain evidence="24">UCBG92.1500</strain>
        <tissue evidence="24">Leaf</tissue>
    </source>
</reference>
<comment type="similarity">
    <text evidence="22">Belongs to the peroxidase family. Classical plant (class III) peroxidase subfamily.</text>
</comment>
<comment type="catalytic activity">
    <reaction evidence="1 22">
        <text>2 a phenolic donor + H2O2 = 2 a phenolic radical donor + 2 H2O</text>
        <dbReference type="Rhea" id="RHEA:56136"/>
        <dbReference type="ChEBI" id="CHEBI:15377"/>
        <dbReference type="ChEBI" id="CHEBI:16240"/>
        <dbReference type="ChEBI" id="CHEBI:139520"/>
        <dbReference type="ChEBI" id="CHEBI:139521"/>
        <dbReference type="EC" id="1.11.1.7"/>
    </reaction>
</comment>
<feature type="disulfide bond" evidence="21">
    <location>
        <begin position="35"/>
        <end position="113"/>
    </location>
</feature>
<feature type="binding site" evidence="19">
    <location>
        <position position="252"/>
    </location>
    <ligand>
        <name>Ca(2+)</name>
        <dbReference type="ChEBI" id="CHEBI:29108"/>
        <label>2</label>
    </ligand>
</feature>
<dbReference type="Proteomes" id="UP001187471">
    <property type="component" value="Unassembled WGS sequence"/>
</dbReference>
<feature type="binding site" evidence="19">
    <location>
        <position position="241"/>
    </location>
    <ligand>
        <name>Ca(2+)</name>
        <dbReference type="ChEBI" id="CHEBI:29108"/>
        <label>2</label>
    </ligand>
</feature>
<dbReference type="Gene3D" id="1.10.420.10">
    <property type="entry name" value="Peroxidase, domain 2"/>
    <property type="match status" value="1"/>
</dbReference>
<evidence type="ECO:0000256" key="14">
    <source>
        <dbReference type="ARBA" id="ARBA00023157"/>
    </source>
</evidence>
<dbReference type="GO" id="GO:0020037">
    <property type="term" value="F:heme binding"/>
    <property type="evidence" value="ECO:0007669"/>
    <property type="project" value="UniProtKB-UniRule"/>
</dbReference>
<keyword evidence="12 22" id="KW-0560">Oxidoreductase</keyword>
<dbReference type="PROSITE" id="PS50873">
    <property type="entry name" value="PEROXIDASE_4"/>
    <property type="match status" value="1"/>
</dbReference>
<dbReference type="FunFam" id="1.10.420.10:FF:000007">
    <property type="entry name" value="Peroxidase"/>
    <property type="match status" value="1"/>
</dbReference>
<dbReference type="InterPro" id="IPR002016">
    <property type="entry name" value="Haem_peroxidase"/>
</dbReference>
<dbReference type="InterPro" id="IPR010255">
    <property type="entry name" value="Haem_peroxidase_sf"/>
</dbReference>
<dbReference type="GO" id="GO:0005576">
    <property type="term" value="C:extracellular region"/>
    <property type="evidence" value="ECO:0007669"/>
    <property type="project" value="UniProtKB-SubCell"/>
</dbReference>
<sequence length="339" mass="36387">MLKATAVALALGLIFMNFTGHCYDSLQVGYYEGKCGSLDVEAIVGSVITSWFHRDQTITAALLRMQFHDCFVNGCDASILLDGSNSEKTAQPNLNLRGFDIIDAAKAALEKVCPGVVSCADIIVMATRDAVSLSEGGQYNAETGRRDGLVSLAANVHIPTPFISVPESISAFANKGLNTTDMVYLLGGHSVGVSHCSLFQGRLYNFQDTEKPDPTMDTSLLSTLKNACPRDAILDNTANLDQGTVGNSTIMDNTYYQEILMRRGILQLDQELALHPLTNATVKSAAIGDDFSNHFGQAMVKFGAIQVLTGIQGEIRRSCRAVNTIEGSVPVKNVNEASP</sequence>
<dbReference type="InterPro" id="IPR019794">
    <property type="entry name" value="Peroxidases_AS"/>
</dbReference>
<dbReference type="PRINTS" id="PR00458">
    <property type="entry name" value="PEROXIDASE"/>
</dbReference>
<dbReference type="GO" id="GO:0042744">
    <property type="term" value="P:hydrogen peroxide catabolic process"/>
    <property type="evidence" value="ECO:0007669"/>
    <property type="project" value="UniProtKB-KW"/>
</dbReference>
<evidence type="ECO:0000256" key="11">
    <source>
        <dbReference type="ARBA" id="ARBA00022837"/>
    </source>
</evidence>
<dbReference type="Gene3D" id="1.10.520.10">
    <property type="match status" value="1"/>
</dbReference>
<name>A0AA88RDQ1_9ASTE</name>
<keyword evidence="8 22" id="KW-0349">Heme</keyword>
<evidence type="ECO:0000256" key="2">
    <source>
        <dbReference type="ARBA" id="ARBA00002322"/>
    </source>
</evidence>
<evidence type="ECO:0000256" key="20">
    <source>
        <dbReference type="PIRSR" id="PIRSR600823-4"/>
    </source>
</evidence>
<dbReference type="InterPro" id="IPR033905">
    <property type="entry name" value="Secretory_peroxidase"/>
</dbReference>
<evidence type="ECO:0000256" key="4">
    <source>
        <dbReference type="ARBA" id="ARBA00006873"/>
    </source>
</evidence>
<evidence type="ECO:0000256" key="13">
    <source>
        <dbReference type="ARBA" id="ARBA00023004"/>
    </source>
</evidence>